<dbReference type="EMBL" id="ML178852">
    <property type="protein sequence ID" value="TFK96995.1"/>
    <property type="molecule type" value="Genomic_DNA"/>
</dbReference>
<evidence type="ECO:0000313" key="3">
    <source>
        <dbReference type="Proteomes" id="UP000305067"/>
    </source>
</evidence>
<reference evidence="2 3" key="1">
    <citation type="journal article" date="2019" name="Nat. Ecol. Evol.">
        <title>Megaphylogeny resolves global patterns of mushroom evolution.</title>
        <authorList>
            <person name="Varga T."/>
            <person name="Krizsan K."/>
            <person name="Foldi C."/>
            <person name="Dima B."/>
            <person name="Sanchez-Garcia M."/>
            <person name="Sanchez-Ramirez S."/>
            <person name="Szollosi G.J."/>
            <person name="Szarkandi J.G."/>
            <person name="Papp V."/>
            <person name="Albert L."/>
            <person name="Andreopoulos W."/>
            <person name="Angelini C."/>
            <person name="Antonin V."/>
            <person name="Barry K.W."/>
            <person name="Bougher N.L."/>
            <person name="Buchanan P."/>
            <person name="Buyck B."/>
            <person name="Bense V."/>
            <person name="Catcheside P."/>
            <person name="Chovatia M."/>
            <person name="Cooper J."/>
            <person name="Damon W."/>
            <person name="Desjardin D."/>
            <person name="Finy P."/>
            <person name="Geml J."/>
            <person name="Haridas S."/>
            <person name="Hughes K."/>
            <person name="Justo A."/>
            <person name="Karasinski D."/>
            <person name="Kautmanova I."/>
            <person name="Kiss B."/>
            <person name="Kocsube S."/>
            <person name="Kotiranta H."/>
            <person name="LaButti K.M."/>
            <person name="Lechner B.E."/>
            <person name="Liimatainen K."/>
            <person name="Lipzen A."/>
            <person name="Lukacs Z."/>
            <person name="Mihaltcheva S."/>
            <person name="Morgado L.N."/>
            <person name="Niskanen T."/>
            <person name="Noordeloos M.E."/>
            <person name="Ohm R.A."/>
            <person name="Ortiz-Santana B."/>
            <person name="Ovrebo C."/>
            <person name="Racz N."/>
            <person name="Riley R."/>
            <person name="Savchenko A."/>
            <person name="Shiryaev A."/>
            <person name="Soop K."/>
            <person name="Spirin V."/>
            <person name="Szebenyi C."/>
            <person name="Tomsovsky M."/>
            <person name="Tulloss R.E."/>
            <person name="Uehling J."/>
            <person name="Grigoriev I.V."/>
            <person name="Vagvolgyi C."/>
            <person name="Papp T."/>
            <person name="Martin F.M."/>
            <person name="Miettinen O."/>
            <person name="Hibbett D.S."/>
            <person name="Nagy L.G."/>
        </authorList>
    </citation>
    <scope>NUCLEOTIDE SEQUENCE [LARGE SCALE GENOMIC DNA]</scope>
    <source>
        <strain evidence="2 3">CBS 309.79</strain>
    </source>
</reference>
<evidence type="ECO:0000256" key="1">
    <source>
        <dbReference type="SAM" id="SignalP"/>
    </source>
</evidence>
<gene>
    <name evidence="2" type="ORF">BDV98DRAFT_658860</name>
</gene>
<evidence type="ECO:0000313" key="2">
    <source>
        <dbReference type="EMBL" id="TFK96995.1"/>
    </source>
</evidence>
<organism evidence="2 3">
    <name type="scientific">Pterulicium gracile</name>
    <dbReference type="NCBI Taxonomy" id="1884261"/>
    <lineage>
        <taxon>Eukaryota</taxon>
        <taxon>Fungi</taxon>
        <taxon>Dikarya</taxon>
        <taxon>Basidiomycota</taxon>
        <taxon>Agaricomycotina</taxon>
        <taxon>Agaricomycetes</taxon>
        <taxon>Agaricomycetidae</taxon>
        <taxon>Agaricales</taxon>
        <taxon>Pleurotineae</taxon>
        <taxon>Pterulaceae</taxon>
        <taxon>Pterulicium</taxon>
    </lineage>
</organism>
<dbReference type="Proteomes" id="UP000305067">
    <property type="component" value="Unassembled WGS sequence"/>
</dbReference>
<name>A0A5C3Q4I0_9AGAR</name>
<feature type="chain" id="PRO_5022802450" evidence="1">
    <location>
        <begin position="24"/>
        <end position="139"/>
    </location>
</feature>
<proteinExistence type="predicted"/>
<accession>A0A5C3Q4I0</accession>
<keyword evidence="1" id="KW-0732">Signal</keyword>
<feature type="signal peptide" evidence="1">
    <location>
        <begin position="1"/>
        <end position="23"/>
    </location>
</feature>
<protein>
    <submittedName>
        <fullName evidence="2">Uncharacterized protein</fullName>
    </submittedName>
</protein>
<keyword evidence="3" id="KW-1185">Reference proteome</keyword>
<dbReference type="AlphaFoldDB" id="A0A5C3Q4I0"/>
<sequence length="139" mass="15037">MHFLQLFTKLAVVSSALVSTASAVATTSFGDVASREVFFATLVRRQSSGYDLNPLSQFINTSYSYEAPSQDNGFIDVQVFGQQVIGLNQTVGGPLCYDINLGIGPISFDFKPCIDTAQGTMSVCAYDVVPIYGLMRWAV</sequence>